<dbReference type="EC" id="3.1.-.-" evidence="5"/>
<comment type="cofactor">
    <cofactor evidence="5">
        <name>Mg(2+)</name>
        <dbReference type="ChEBI" id="CHEBI:18420"/>
    </cofactor>
</comment>
<dbReference type="Gene3D" id="3.40.50.1010">
    <property type="entry name" value="5'-nuclease"/>
    <property type="match status" value="1"/>
</dbReference>
<evidence type="ECO:0000259" key="6">
    <source>
        <dbReference type="Pfam" id="PF01850"/>
    </source>
</evidence>
<proteinExistence type="inferred from homology"/>
<dbReference type="KEGG" id="cdiv:CPM_0991"/>
<dbReference type="EMBL" id="LT719092">
    <property type="protein sequence ID" value="SJK84826.1"/>
    <property type="molecule type" value="Genomic_DNA"/>
</dbReference>
<dbReference type="InterPro" id="IPR002716">
    <property type="entry name" value="PIN_dom"/>
</dbReference>
<evidence type="ECO:0000256" key="1">
    <source>
        <dbReference type="ARBA" id="ARBA00022649"/>
    </source>
</evidence>
<keyword evidence="2 5" id="KW-0540">Nuclease</keyword>
<dbReference type="GO" id="GO:0016787">
    <property type="term" value="F:hydrolase activity"/>
    <property type="evidence" value="ECO:0007669"/>
    <property type="project" value="UniProtKB-KW"/>
</dbReference>
<keyword evidence="4 5" id="KW-0378">Hydrolase</keyword>
<evidence type="ECO:0000313" key="7">
    <source>
        <dbReference type="EMBL" id="SJK84826.1"/>
    </source>
</evidence>
<keyword evidence="5" id="KW-0460">Magnesium</keyword>
<dbReference type="SUPFAM" id="SSF88723">
    <property type="entry name" value="PIN domain-like"/>
    <property type="match status" value="1"/>
</dbReference>
<dbReference type="InterPro" id="IPR029060">
    <property type="entry name" value="PIN-like_dom_sf"/>
</dbReference>
<keyword evidence="3 5" id="KW-0479">Metal-binding</keyword>
<feature type="binding site" evidence="5">
    <location>
        <position position="7"/>
    </location>
    <ligand>
        <name>Mg(2+)</name>
        <dbReference type="ChEBI" id="CHEBI:18420"/>
    </ligand>
</feature>
<comment type="function">
    <text evidence="5">Toxic component of a toxin-antitoxin (TA) system. An RNase.</text>
</comment>
<accession>A0A1R4A798</accession>
<name>A0A1R4A798_9ARCH</name>
<gene>
    <name evidence="5" type="primary">vapC</name>
    <name evidence="7" type="ORF">CPM_0991</name>
</gene>
<keyword evidence="8" id="KW-1185">Reference proteome</keyword>
<dbReference type="CDD" id="cd09854">
    <property type="entry name" value="PIN_VapC-like"/>
    <property type="match status" value="1"/>
</dbReference>
<feature type="domain" description="PIN" evidence="6">
    <location>
        <begin position="4"/>
        <end position="127"/>
    </location>
</feature>
<reference evidence="8" key="1">
    <citation type="submission" date="2016-06" db="EMBL/GenBank/DDBJ databases">
        <authorList>
            <person name="Toshchakov V.S."/>
        </authorList>
    </citation>
    <scope>NUCLEOTIDE SEQUENCE [LARGE SCALE GENOMIC DNA]</scope>
    <source>
        <strain>PM4 (JCM 30641</strain>
        <strain evidence="8">\VKM B-2940)</strain>
    </source>
</reference>
<evidence type="ECO:0000256" key="5">
    <source>
        <dbReference type="HAMAP-Rule" id="MF_00265"/>
    </source>
</evidence>
<comment type="similarity">
    <text evidence="5">Belongs to the PINc/VapC protein family.</text>
</comment>
<dbReference type="InterPro" id="IPR022907">
    <property type="entry name" value="VapC_family"/>
</dbReference>
<evidence type="ECO:0000256" key="4">
    <source>
        <dbReference type="ARBA" id="ARBA00022801"/>
    </source>
</evidence>
<sequence length="136" mass="15565">MEPVYIDANYWIYWFDERLPEHIHVNESMQSAIRGKVVLSTVTLMEISHYLRNLPVNVLEENIKMITSLSTLTLVDFTYDILQSSIGFLSKYSISGLSGRDCVILATMEATRSKVLLTHDKAFKKVNGIRIIDEIP</sequence>
<dbReference type="AlphaFoldDB" id="A0A1R4A798"/>
<dbReference type="HAMAP" id="MF_00265">
    <property type="entry name" value="VapC_Nob1"/>
    <property type="match status" value="1"/>
</dbReference>
<dbReference type="GO" id="GO:0090729">
    <property type="term" value="F:toxin activity"/>
    <property type="evidence" value="ECO:0007669"/>
    <property type="project" value="UniProtKB-KW"/>
</dbReference>
<feature type="binding site" evidence="5">
    <location>
        <position position="101"/>
    </location>
    <ligand>
        <name>Mg(2+)</name>
        <dbReference type="ChEBI" id="CHEBI:18420"/>
    </ligand>
</feature>
<keyword evidence="1 5" id="KW-1277">Toxin-antitoxin system</keyword>
<organism evidence="7 8">
    <name type="scientific">Cuniculiplasma divulgatum</name>
    <dbReference type="NCBI Taxonomy" id="1673428"/>
    <lineage>
        <taxon>Archaea</taxon>
        <taxon>Methanobacteriati</taxon>
        <taxon>Thermoplasmatota</taxon>
        <taxon>Thermoplasmata</taxon>
        <taxon>Thermoplasmatales</taxon>
        <taxon>Cuniculiplasmataceae</taxon>
        <taxon>Cuniculiplasma</taxon>
    </lineage>
</organism>
<evidence type="ECO:0000256" key="3">
    <source>
        <dbReference type="ARBA" id="ARBA00022723"/>
    </source>
</evidence>
<dbReference type="GO" id="GO:0000287">
    <property type="term" value="F:magnesium ion binding"/>
    <property type="evidence" value="ECO:0007669"/>
    <property type="project" value="UniProtKB-UniRule"/>
</dbReference>
<evidence type="ECO:0000313" key="8">
    <source>
        <dbReference type="Proteomes" id="UP000187822"/>
    </source>
</evidence>
<protein>
    <recommendedName>
        <fullName evidence="5">Ribonuclease VapC</fullName>
        <shortName evidence="5">RNase VapC</shortName>
        <ecNumber evidence="5">3.1.-.-</ecNumber>
    </recommendedName>
    <alternativeName>
        <fullName evidence="5">Putative toxin VapC</fullName>
    </alternativeName>
</protein>
<dbReference type="Pfam" id="PF01850">
    <property type="entry name" value="PIN"/>
    <property type="match status" value="1"/>
</dbReference>
<dbReference type="Proteomes" id="UP000187822">
    <property type="component" value="Chromosome I"/>
</dbReference>
<dbReference type="GO" id="GO:0004540">
    <property type="term" value="F:RNA nuclease activity"/>
    <property type="evidence" value="ECO:0007669"/>
    <property type="project" value="InterPro"/>
</dbReference>
<keyword evidence="5" id="KW-0800">Toxin</keyword>
<evidence type="ECO:0000256" key="2">
    <source>
        <dbReference type="ARBA" id="ARBA00022722"/>
    </source>
</evidence>